<sequence length="121" mass="13152">MNKFVLALTVASSILLSGCAQRVADFTLASTKNVELNNGNFVSGERVVGEDTKAIFIFPLGIPSVKEASDKAIESDKCAVALSDVTADFEFFSFFVGYQKYIIEGDLVIDKSKKGCENWPN</sequence>
<dbReference type="PATRIC" id="fig|1195763.3.peg.3830"/>
<keyword evidence="3" id="KW-1185">Reference proteome</keyword>
<dbReference type="PROSITE" id="PS51257">
    <property type="entry name" value="PROKAR_LIPOPROTEIN"/>
    <property type="match status" value="1"/>
</dbReference>
<feature type="chain" id="PRO_5005254096" description="Lipoprotein" evidence="1">
    <location>
        <begin position="23"/>
        <end position="121"/>
    </location>
</feature>
<evidence type="ECO:0008006" key="4">
    <source>
        <dbReference type="Google" id="ProtNLM"/>
    </source>
</evidence>
<reference evidence="2 3" key="1">
    <citation type="submission" date="2015-05" db="EMBL/GenBank/DDBJ databases">
        <title>Photobacterium galathea sp. nov.</title>
        <authorList>
            <person name="Machado H."/>
            <person name="Gram L."/>
        </authorList>
    </citation>
    <scope>NUCLEOTIDE SEQUENCE [LARGE SCALE GENOMIC DNA]</scope>
    <source>
        <strain evidence="2 3">CGMCC 1.12159</strain>
    </source>
</reference>
<keyword evidence="1" id="KW-0732">Signal</keyword>
<name>A0A0J1JN84_9GAMM</name>
<proteinExistence type="predicted"/>
<accession>A0A0J1JN84</accession>
<gene>
    <name evidence="2" type="ORF">ABT56_17940</name>
</gene>
<feature type="signal peptide" evidence="1">
    <location>
        <begin position="1"/>
        <end position="22"/>
    </location>
</feature>
<protein>
    <recommendedName>
        <fullName evidence="4">Lipoprotein</fullName>
    </recommendedName>
</protein>
<dbReference type="RefSeq" id="WP_047880283.1">
    <property type="nucleotide sequence ID" value="NZ_LDOT01000027.1"/>
</dbReference>
<evidence type="ECO:0000313" key="3">
    <source>
        <dbReference type="Proteomes" id="UP000036097"/>
    </source>
</evidence>
<dbReference type="EMBL" id="LDOT01000027">
    <property type="protein sequence ID" value="KLV03697.1"/>
    <property type="molecule type" value="Genomic_DNA"/>
</dbReference>
<evidence type="ECO:0000256" key="1">
    <source>
        <dbReference type="SAM" id="SignalP"/>
    </source>
</evidence>
<organism evidence="2 3">
    <name type="scientific">Photobacterium aquae</name>
    <dbReference type="NCBI Taxonomy" id="1195763"/>
    <lineage>
        <taxon>Bacteria</taxon>
        <taxon>Pseudomonadati</taxon>
        <taxon>Pseudomonadota</taxon>
        <taxon>Gammaproteobacteria</taxon>
        <taxon>Vibrionales</taxon>
        <taxon>Vibrionaceae</taxon>
        <taxon>Photobacterium</taxon>
    </lineage>
</organism>
<comment type="caution">
    <text evidence="2">The sequence shown here is derived from an EMBL/GenBank/DDBJ whole genome shotgun (WGS) entry which is preliminary data.</text>
</comment>
<dbReference type="AlphaFoldDB" id="A0A0J1JN84"/>
<evidence type="ECO:0000313" key="2">
    <source>
        <dbReference type="EMBL" id="KLV03697.1"/>
    </source>
</evidence>
<dbReference type="Proteomes" id="UP000036097">
    <property type="component" value="Unassembled WGS sequence"/>
</dbReference>
<dbReference type="OrthoDB" id="5405846at2"/>